<gene>
    <name evidence="1" type="ORF">OTU49_000368</name>
</gene>
<evidence type="ECO:0000313" key="1">
    <source>
        <dbReference type="EMBL" id="KAK8745760.1"/>
    </source>
</evidence>
<dbReference type="AlphaFoldDB" id="A0AAW0XS13"/>
<reference evidence="1 2" key="1">
    <citation type="journal article" date="2024" name="BMC Genomics">
        <title>Genome assembly of redclaw crayfish (Cherax quadricarinatus) provides insights into its immune adaptation and hypoxia tolerance.</title>
        <authorList>
            <person name="Liu Z."/>
            <person name="Zheng J."/>
            <person name="Li H."/>
            <person name="Fang K."/>
            <person name="Wang S."/>
            <person name="He J."/>
            <person name="Zhou D."/>
            <person name="Weng S."/>
            <person name="Chi M."/>
            <person name="Gu Z."/>
            <person name="He J."/>
            <person name="Li F."/>
            <person name="Wang M."/>
        </authorList>
    </citation>
    <scope>NUCLEOTIDE SEQUENCE [LARGE SCALE GENOMIC DNA]</scope>
    <source>
        <strain evidence="1">ZL_2023a</strain>
    </source>
</reference>
<accession>A0AAW0XS13</accession>
<proteinExistence type="predicted"/>
<dbReference type="Proteomes" id="UP001445076">
    <property type="component" value="Unassembled WGS sequence"/>
</dbReference>
<organism evidence="1 2">
    <name type="scientific">Cherax quadricarinatus</name>
    <name type="common">Australian red claw crayfish</name>
    <dbReference type="NCBI Taxonomy" id="27406"/>
    <lineage>
        <taxon>Eukaryota</taxon>
        <taxon>Metazoa</taxon>
        <taxon>Ecdysozoa</taxon>
        <taxon>Arthropoda</taxon>
        <taxon>Crustacea</taxon>
        <taxon>Multicrustacea</taxon>
        <taxon>Malacostraca</taxon>
        <taxon>Eumalacostraca</taxon>
        <taxon>Eucarida</taxon>
        <taxon>Decapoda</taxon>
        <taxon>Pleocyemata</taxon>
        <taxon>Astacidea</taxon>
        <taxon>Parastacoidea</taxon>
        <taxon>Parastacidae</taxon>
        <taxon>Cherax</taxon>
    </lineage>
</organism>
<evidence type="ECO:0008006" key="3">
    <source>
        <dbReference type="Google" id="ProtNLM"/>
    </source>
</evidence>
<dbReference type="EMBL" id="JARKIK010000019">
    <property type="protein sequence ID" value="KAK8745760.1"/>
    <property type="molecule type" value="Genomic_DNA"/>
</dbReference>
<name>A0AAW0XS13_CHEQU</name>
<protein>
    <recommendedName>
        <fullName evidence="3">C2H2-type domain-containing protein</fullName>
    </recommendedName>
</protein>
<keyword evidence="2" id="KW-1185">Reference proteome</keyword>
<sequence length="111" mass="12220">MDSFVCGICQITFHKLEKFLEHKQSQGNDKITSAADNKTVVDFGGGMVMESVSQIMIPASHETAAFHTGVNMVSHNNIELSASTVSYVKDHIVPQILLKVIFILIIAMKKD</sequence>
<comment type="caution">
    <text evidence="1">The sequence shown here is derived from an EMBL/GenBank/DDBJ whole genome shotgun (WGS) entry which is preliminary data.</text>
</comment>
<evidence type="ECO:0000313" key="2">
    <source>
        <dbReference type="Proteomes" id="UP001445076"/>
    </source>
</evidence>